<evidence type="ECO:0000313" key="15">
    <source>
        <dbReference type="EMBL" id="MED6112774.1"/>
    </source>
</evidence>
<evidence type="ECO:0000256" key="6">
    <source>
        <dbReference type="ARBA" id="ARBA00022664"/>
    </source>
</evidence>
<evidence type="ECO:0000256" key="11">
    <source>
        <dbReference type="ARBA" id="ARBA00023187"/>
    </source>
</evidence>
<keyword evidence="8" id="KW-0810">Translation regulation</keyword>
<feature type="compositionally biased region" description="Basic and acidic residues" evidence="13">
    <location>
        <begin position="168"/>
        <end position="177"/>
    </location>
</feature>
<reference evidence="15 16" key="1">
    <citation type="journal article" date="2023" name="Plants (Basel)">
        <title>Bridging the Gap: Combining Genomics and Transcriptomics Approaches to Understand Stylosanthes scabra, an Orphan Legume from the Brazilian Caatinga.</title>
        <authorList>
            <person name="Ferreira-Neto J.R.C."/>
            <person name="da Silva M.D."/>
            <person name="Binneck E."/>
            <person name="de Melo N.F."/>
            <person name="da Silva R.H."/>
            <person name="de Melo A.L.T.M."/>
            <person name="Pandolfi V."/>
            <person name="Bustamante F.O."/>
            <person name="Brasileiro-Vidal A.C."/>
            <person name="Benko-Iseppon A.M."/>
        </authorList>
    </citation>
    <scope>NUCLEOTIDE SEQUENCE [LARGE SCALE GENOMIC DNA]</scope>
    <source>
        <tissue evidence="15">Leaves</tissue>
    </source>
</reference>
<feature type="compositionally biased region" description="Polar residues" evidence="13">
    <location>
        <begin position="182"/>
        <end position="193"/>
    </location>
</feature>
<dbReference type="PANTHER" id="PTHR46837:SF5">
    <property type="entry name" value="PROTEIN MLN51 HOMOLOG"/>
    <property type="match status" value="1"/>
</dbReference>
<evidence type="ECO:0000256" key="3">
    <source>
        <dbReference type="ARBA" id="ARBA00009548"/>
    </source>
</evidence>
<accession>A0ABU6QNT7</accession>
<feature type="domain" description="Btz" evidence="14">
    <location>
        <begin position="86"/>
        <end position="193"/>
    </location>
</feature>
<keyword evidence="5" id="KW-0963">Cytoplasm</keyword>
<evidence type="ECO:0000259" key="14">
    <source>
        <dbReference type="SMART" id="SM01044"/>
    </source>
</evidence>
<keyword evidence="10" id="KW-0866">Nonsense-mediated mRNA decay</keyword>
<dbReference type="Pfam" id="PF09405">
    <property type="entry name" value="Btz"/>
    <property type="match status" value="1"/>
</dbReference>
<comment type="subcellular location">
    <subcellularLocation>
        <location evidence="2">Cytoplasm</location>
    </subcellularLocation>
    <subcellularLocation>
        <location evidence="1">Nucleus</location>
    </subcellularLocation>
</comment>
<organism evidence="15 16">
    <name type="scientific">Stylosanthes scabra</name>
    <dbReference type="NCBI Taxonomy" id="79078"/>
    <lineage>
        <taxon>Eukaryota</taxon>
        <taxon>Viridiplantae</taxon>
        <taxon>Streptophyta</taxon>
        <taxon>Embryophyta</taxon>
        <taxon>Tracheophyta</taxon>
        <taxon>Spermatophyta</taxon>
        <taxon>Magnoliopsida</taxon>
        <taxon>eudicotyledons</taxon>
        <taxon>Gunneridae</taxon>
        <taxon>Pentapetalae</taxon>
        <taxon>rosids</taxon>
        <taxon>fabids</taxon>
        <taxon>Fabales</taxon>
        <taxon>Fabaceae</taxon>
        <taxon>Papilionoideae</taxon>
        <taxon>50 kb inversion clade</taxon>
        <taxon>dalbergioids sensu lato</taxon>
        <taxon>Dalbergieae</taxon>
        <taxon>Pterocarpus clade</taxon>
        <taxon>Stylosanthes</taxon>
    </lineage>
</organism>
<comment type="similarity">
    <text evidence="3">Belongs to the CASC3 family.</text>
</comment>
<feature type="region of interest" description="Disordered" evidence="13">
    <location>
        <begin position="168"/>
        <end position="196"/>
    </location>
</feature>
<keyword evidence="6" id="KW-0507">mRNA processing</keyword>
<dbReference type="PANTHER" id="PTHR46837">
    <property type="entry name" value="PROTEIN MLN51 HOMOLOG"/>
    <property type="match status" value="1"/>
</dbReference>
<evidence type="ECO:0000256" key="2">
    <source>
        <dbReference type="ARBA" id="ARBA00004496"/>
    </source>
</evidence>
<feature type="compositionally biased region" description="Low complexity" evidence="13">
    <location>
        <begin position="252"/>
        <end position="262"/>
    </location>
</feature>
<name>A0ABU6QNT7_9FABA</name>
<evidence type="ECO:0000313" key="16">
    <source>
        <dbReference type="Proteomes" id="UP001341840"/>
    </source>
</evidence>
<feature type="region of interest" description="Disordered" evidence="13">
    <location>
        <begin position="220"/>
        <end position="262"/>
    </location>
</feature>
<dbReference type="InterPro" id="IPR044796">
    <property type="entry name" value="MLN51_plant"/>
</dbReference>
<evidence type="ECO:0000256" key="12">
    <source>
        <dbReference type="ARBA" id="ARBA00023242"/>
    </source>
</evidence>
<keyword evidence="12" id="KW-0539">Nucleus</keyword>
<evidence type="ECO:0000256" key="7">
    <source>
        <dbReference type="ARBA" id="ARBA00022816"/>
    </source>
</evidence>
<keyword evidence="11" id="KW-0508">mRNA splicing</keyword>
<protein>
    <recommendedName>
        <fullName evidence="14">Btz domain-containing protein</fullName>
    </recommendedName>
</protein>
<evidence type="ECO:0000256" key="1">
    <source>
        <dbReference type="ARBA" id="ARBA00004123"/>
    </source>
</evidence>
<evidence type="ECO:0000256" key="10">
    <source>
        <dbReference type="ARBA" id="ARBA00023161"/>
    </source>
</evidence>
<evidence type="ECO:0000256" key="8">
    <source>
        <dbReference type="ARBA" id="ARBA00022845"/>
    </source>
</evidence>
<keyword evidence="16" id="KW-1185">Reference proteome</keyword>
<feature type="region of interest" description="Disordered" evidence="13">
    <location>
        <begin position="54"/>
        <end position="79"/>
    </location>
</feature>
<keyword evidence="7" id="KW-0509">mRNA transport</keyword>
<keyword evidence="4" id="KW-0813">Transport</keyword>
<evidence type="ECO:0000256" key="13">
    <source>
        <dbReference type="SAM" id="MobiDB-lite"/>
    </source>
</evidence>
<dbReference type="SMART" id="SM01044">
    <property type="entry name" value="Btz"/>
    <property type="match status" value="1"/>
</dbReference>
<evidence type="ECO:0000256" key="5">
    <source>
        <dbReference type="ARBA" id="ARBA00022490"/>
    </source>
</evidence>
<dbReference type="InterPro" id="IPR018545">
    <property type="entry name" value="Btz_dom"/>
</dbReference>
<feature type="region of interest" description="Disordered" evidence="13">
    <location>
        <begin position="1"/>
        <end position="24"/>
    </location>
</feature>
<dbReference type="Proteomes" id="UP001341840">
    <property type="component" value="Unassembled WGS sequence"/>
</dbReference>
<proteinExistence type="inferred from homology"/>
<comment type="caution">
    <text evidence="15">The sequence shown here is derived from an EMBL/GenBank/DDBJ whole genome shotgun (WGS) entry which is preliminary data.</text>
</comment>
<feature type="compositionally biased region" description="Polar residues" evidence="13">
    <location>
        <begin position="233"/>
        <end position="242"/>
    </location>
</feature>
<keyword evidence="9" id="KW-0694">RNA-binding</keyword>
<evidence type="ECO:0000256" key="4">
    <source>
        <dbReference type="ARBA" id="ARBA00022448"/>
    </source>
</evidence>
<gene>
    <name evidence="15" type="ORF">PIB30_064736</name>
</gene>
<dbReference type="EMBL" id="JASCZI010000635">
    <property type="protein sequence ID" value="MED6112774.1"/>
    <property type="molecule type" value="Genomic_DNA"/>
</dbReference>
<evidence type="ECO:0000256" key="9">
    <source>
        <dbReference type="ARBA" id="ARBA00022884"/>
    </source>
</evidence>
<sequence>MEDVSSEETKSIEYESDADGVSAPWWMARRMEASSDDDDQEYSGDGLKEKCVPCFAGLHPPNNESDGSEGSPEWYQELGGKGVFEEELEEMSQGDEEELQETAHHVAKKKEKEATTVLDDAYVPTHGSFYMHDDRFLSPRSRYSTRRGIVTGMKLWNNCTDEPRWKHDKFEDMKDNGPPKGNDQQQRKNQTKGQRCMKKTQFVSLDNYGNQNNQRITSIFKGRGPKKYKPSMKCNNLNSSSKRQIHEKLKESPSTSSSSRAYRASSHIISRSNHEQLSLHPGNEYNLTSSAKFLPTNSSVETLHQTTNLGGSFLLGDSPLLLLPGIHHGGLPCGAVDDHALITLTEYAPQYSIN</sequence>